<dbReference type="RefSeq" id="WP_058695701.1">
    <property type="nucleotide sequence ID" value="NZ_CABJDW020000007.1"/>
</dbReference>
<name>A0A4P9CBH7_EUBML</name>
<dbReference type="NCBIfam" id="NF006045">
    <property type="entry name" value="PRK08190.1"/>
    <property type="match status" value="1"/>
</dbReference>
<keyword evidence="2 5" id="KW-0808">Transferase</keyword>
<dbReference type="PANTHER" id="PTHR43356">
    <property type="entry name" value="PHOSPHATE ACETYLTRANSFERASE"/>
    <property type="match status" value="1"/>
</dbReference>
<evidence type="ECO:0000259" key="4">
    <source>
        <dbReference type="Pfam" id="PF01515"/>
    </source>
</evidence>
<dbReference type="KEGG" id="emt:CPZ25_017115"/>
<dbReference type="PANTHER" id="PTHR43356:SF2">
    <property type="entry name" value="PHOSPHATE ACETYLTRANSFERASE"/>
    <property type="match status" value="1"/>
</dbReference>
<dbReference type="InterPro" id="IPR012147">
    <property type="entry name" value="P_Ac_Bu_trans"/>
</dbReference>
<evidence type="ECO:0000256" key="3">
    <source>
        <dbReference type="ARBA" id="ARBA00023315"/>
    </source>
</evidence>
<feature type="domain" description="Phosphate acetyl/butaryl transferase" evidence="4">
    <location>
        <begin position="81"/>
        <end position="296"/>
    </location>
</feature>
<dbReference type="AlphaFoldDB" id="A0A4P9CBH7"/>
<dbReference type="SUPFAM" id="SSF53659">
    <property type="entry name" value="Isocitrate/Isopropylmalate dehydrogenase-like"/>
    <property type="match status" value="1"/>
</dbReference>
<reference evidence="5 6" key="1">
    <citation type="submission" date="2018-05" db="EMBL/GenBank/DDBJ databases">
        <title>Genome comparison of Eubacterium sp.</title>
        <authorList>
            <person name="Feng Y."/>
            <person name="Sanchez-Andrea I."/>
            <person name="Stams A.J.M."/>
            <person name="De Vos W.M."/>
        </authorList>
    </citation>
    <scope>NUCLEOTIDE SEQUENCE [LARGE SCALE GENOMIC DNA]</scope>
    <source>
        <strain evidence="5 6">YI</strain>
    </source>
</reference>
<comment type="similarity">
    <text evidence="1">Belongs to the phosphate acetyltransferase and butyryltransferase family.</text>
</comment>
<accession>A0A4P9CBH7</accession>
<dbReference type="InterPro" id="IPR002505">
    <property type="entry name" value="PTA_PTB"/>
</dbReference>
<dbReference type="Pfam" id="PF01515">
    <property type="entry name" value="PTA_PTB"/>
    <property type="match status" value="1"/>
</dbReference>
<dbReference type="Proteomes" id="UP000218387">
    <property type="component" value="Chromosome"/>
</dbReference>
<organism evidence="5 6">
    <name type="scientific">Eubacterium maltosivorans</name>
    <dbReference type="NCBI Taxonomy" id="2041044"/>
    <lineage>
        <taxon>Bacteria</taxon>
        <taxon>Bacillati</taxon>
        <taxon>Bacillota</taxon>
        <taxon>Clostridia</taxon>
        <taxon>Eubacteriales</taxon>
        <taxon>Eubacteriaceae</taxon>
        <taxon>Eubacterium</taxon>
    </lineage>
</organism>
<evidence type="ECO:0000256" key="2">
    <source>
        <dbReference type="ARBA" id="ARBA00022679"/>
    </source>
</evidence>
<keyword evidence="3" id="KW-0012">Acyltransferase</keyword>
<dbReference type="Gene3D" id="3.40.718.10">
    <property type="entry name" value="Isopropylmalate Dehydrogenase"/>
    <property type="match status" value="1"/>
</dbReference>
<keyword evidence="6" id="KW-1185">Reference proteome</keyword>
<evidence type="ECO:0000313" key="6">
    <source>
        <dbReference type="Proteomes" id="UP000218387"/>
    </source>
</evidence>
<dbReference type="PIRSF" id="PIRSF000428">
    <property type="entry name" value="P_Ac_trans"/>
    <property type="match status" value="1"/>
</dbReference>
<gene>
    <name evidence="5" type="ORF">CPZ25_017115</name>
</gene>
<evidence type="ECO:0000313" key="5">
    <source>
        <dbReference type="EMBL" id="QCT72974.1"/>
    </source>
</evidence>
<dbReference type="InterPro" id="IPR050500">
    <property type="entry name" value="Phos_Acetyltrans/Butyryltrans"/>
</dbReference>
<dbReference type="EMBL" id="CP029487">
    <property type="protein sequence ID" value="QCT72974.1"/>
    <property type="molecule type" value="Genomic_DNA"/>
</dbReference>
<proteinExistence type="inferred from homology"/>
<evidence type="ECO:0000256" key="1">
    <source>
        <dbReference type="ARBA" id="ARBA00005656"/>
    </source>
</evidence>
<protein>
    <submittedName>
        <fullName evidence="5">Phosphate butyryltransferase</fullName>
    </submittedName>
</protein>
<sequence length="304" mass="32738">MYRFDEIKDRLTEMARVRKKVVAVAAAGDKVVLETIKIMNEHGFGRAILVGDADKIKQYAKEVGCDLSENTIVDEKDEKRAAALAVARVRDGEADILMKGLLQTKTYLQAILNRDHGLRTGKLLNAVTAFEAPHLDRMILATDCGMIVAPSLKDKIEMIGNATRLANALGCRHPKVSCVSAVETVNDNMPDGIDAAILSKMNERGQIKGCVIDGPLSMDLSISEHSVRHKGVISPVAGQADILLMPNLQAGNIFWKTMTYMAGAQSGAVIMGTAKPAVLTSRADSADAKVNSMALAMMLGTLYD</sequence>
<dbReference type="GO" id="GO:0016746">
    <property type="term" value="F:acyltransferase activity"/>
    <property type="evidence" value="ECO:0007669"/>
    <property type="project" value="UniProtKB-KW"/>
</dbReference>